<feature type="non-terminal residue" evidence="1">
    <location>
        <position position="201"/>
    </location>
</feature>
<dbReference type="AlphaFoldDB" id="A0A9J5YZA5"/>
<sequence>MESSIAREICIFPKICNAIRSPPSPPILGKNFNLEIDILPKHDYTCGDNNVEDCQFGTRWKYKYKSLSWDIVDLELSVYYFSYPLEKFKFDARIFVKHHESIAVILWPQVRATINILGCGSPLYEEFQCLEGYVVEIVRNLINWRIVSYIEHIFPQNEFTDECSIGMKSNLPEQAVYNRPCNHTFHSSYIDTWLLKPPSCP</sequence>
<proteinExistence type="predicted"/>
<organism evidence="1 2">
    <name type="scientific">Solanum commersonii</name>
    <name type="common">Commerson's wild potato</name>
    <name type="synonym">Commerson's nightshade</name>
    <dbReference type="NCBI Taxonomy" id="4109"/>
    <lineage>
        <taxon>Eukaryota</taxon>
        <taxon>Viridiplantae</taxon>
        <taxon>Streptophyta</taxon>
        <taxon>Embryophyta</taxon>
        <taxon>Tracheophyta</taxon>
        <taxon>Spermatophyta</taxon>
        <taxon>Magnoliopsida</taxon>
        <taxon>eudicotyledons</taxon>
        <taxon>Gunneridae</taxon>
        <taxon>Pentapetalae</taxon>
        <taxon>asterids</taxon>
        <taxon>lamiids</taxon>
        <taxon>Solanales</taxon>
        <taxon>Solanaceae</taxon>
        <taxon>Solanoideae</taxon>
        <taxon>Solaneae</taxon>
        <taxon>Solanum</taxon>
    </lineage>
</organism>
<dbReference type="Proteomes" id="UP000824120">
    <property type="component" value="Chromosome 5"/>
</dbReference>
<keyword evidence="2" id="KW-1185">Reference proteome</keyword>
<dbReference type="InterPro" id="IPR013083">
    <property type="entry name" value="Znf_RING/FYVE/PHD"/>
</dbReference>
<dbReference type="OrthoDB" id="8062037at2759"/>
<dbReference type="EMBL" id="JACXVP010000005">
    <property type="protein sequence ID" value="KAG5605104.1"/>
    <property type="molecule type" value="Genomic_DNA"/>
</dbReference>
<dbReference type="SUPFAM" id="SSF57850">
    <property type="entry name" value="RING/U-box"/>
    <property type="match status" value="1"/>
</dbReference>
<gene>
    <name evidence="1" type="ORF">H5410_026596</name>
</gene>
<evidence type="ECO:0000313" key="1">
    <source>
        <dbReference type="EMBL" id="KAG5605104.1"/>
    </source>
</evidence>
<accession>A0A9J5YZA5</accession>
<dbReference type="Gene3D" id="3.30.40.10">
    <property type="entry name" value="Zinc/RING finger domain, C3HC4 (zinc finger)"/>
    <property type="match status" value="1"/>
</dbReference>
<reference evidence="1 2" key="1">
    <citation type="submission" date="2020-09" db="EMBL/GenBank/DDBJ databases">
        <title>De no assembly of potato wild relative species, Solanum commersonii.</title>
        <authorList>
            <person name="Cho K."/>
        </authorList>
    </citation>
    <scope>NUCLEOTIDE SEQUENCE [LARGE SCALE GENOMIC DNA]</scope>
    <source>
        <strain evidence="1">LZ3.2</strain>
        <tissue evidence="1">Leaf</tissue>
    </source>
</reference>
<comment type="caution">
    <text evidence="1">The sequence shown here is derived from an EMBL/GenBank/DDBJ whole genome shotgun (WGS) entry which is preliminary data.</text>
</comment>
<evidence type="ECO:0000313" key="2">
    <source>
        <dbReference type="Proteomes" id="UP000824120"/>
    </source>
</evidence>
<name>A0A9J5YZA5_SOLCO</name>
<protein>
    <submittedName>
        <fullName evidence="1">Uncharacterized protein</fullName>
    </submittedName>
</protein>